<evidence type="ECO:0000313" key="2">
    <source>
        <dbReference type="EMBL" id="KAF4029735.1"/>
    </source>
</evidence>
<dbReference type="InterPro" id="IPR004871">
    <property type="entry name" value="RSE1/DDB1/CPSF1_C"/>
</dbReference>
<evidence type="ECO:0000259" key="1">
    <source>
        <dbReference type="Pfam" id="PF03178"/>
    </source>
</evidence>
<proteinExistence type="predicted"/>
<dbReference type="Pfam" id="PF03178">
    <property type="entry name" value="CPSF_A"/>
    <property type="match status" value="1"/>
</dbReference>
<dbReference type="GO" id="GO:0003676">
    <property type="term" value="F:nucleic acid binding"/>
    <property type="evidence" value="ECO:0007669"/>
    <property type="project" value="InterPro"/>
</dbReference>
<dbReference type="EMBL" id="WSZM01000774">
    <property type="protein sequence ID" value="KAF4029735.1"/>
    <property type="molecule type" value="Genomic_DNA"/>
</dbReference>
<organism evidence="2 3">
    <name type="scientific">Phytophthora infestans</name>
    <name type="common">Potato late blight agent</name>
    <name type="synonym">Botrytis infestans</name>
    <dbReference type="NCBI Taxonomy" id="4787"/>
    <lineage>
        <taxon>Eukaryota</taxon>
        <taxon>Sar</taxon>
        <taxon>Stramenopiles</taxon>
        <taxon>Oomycota</taxon>
        <taxon>Peronosporomycetes</taxon>
        <taxon>Peronosporales</taxon>
        <taxon>Peronosporaceae</taxon>
        <taxon>Phytophthora</taxon>
    </lineage>
</organism>
<dbReference type="GO" id="GO:0005634">
    <property type="term" value="C:nucleus"/>
    <property type="evidence" value="ECO:0007669"/>
    <property type="project" value="InterPro"/>
</dbReference>
<feature type="domain" description="RSE1/DDB1/CPSF1 C-terminal" evidence="1">
    <location>
        <begin position="10"/>
        <end position="119"/>
    </location>
</feature>
<protein>
    <submittedName>
        <fullName evidence="2">CPSF A subunit region</fullName>
    </submittedName>
</protein>
<accession>A0A833WDM7</accession>
<evidence type="ECO:0000313" key="3">
    <source>
        <dbReference type="Proteomes" id="UP000602510"/>
    </source>
</evidence>
<sequence>MRTCTWSSWPRKIIESRGGQRLLRVSDFHLDVQVSSLFRKRVDASGSEGVSALIPVGKGVFRRLFTLQNEMVNTLPQNCALDPREFRMLKTNAKRRCGRPDKKKWKKSFLDAFVPCRFLHLAMWRRRSLHAAS</sequence>
<reference evidence="2" key="1">
    <citation type="submission" date="2020-04" db="EMBL/GenBank/DDBJ databases">
        <title>Hybrid Assembly of Korean Phytophthora infestans isolates.</title>
        <authorList>
            <person name="Prokchorchik M."/>
            <person name="Lee Y."/>
            <person name="Seo J."/>
            <person name="Cho J.-H."/>
            <person name="Park Y.-E."/>
            <person name="Jang D.-C."/>
            <person name="Im J.-S."/>
            <person name="Choi J.-G."/>
            <person name="Park H.-J."/>
            <person name="Lee G.-B."/>
            <person name="Lee Y.-G."/>
            <person name="Hong S.-Y."/>
            <person name="Cho K."/>
            <person name="Sohn K.H."/>
        </authorList>
    </citation>
    <scope>NUCLEOTIDE SEQUENCE</scope>
    <source>
        <strain evidence="2">KR_1_A1</strain>
    </source>
</reference>
<keyword evidence="3" id="KW-1185">Reference proteome</keyword>
<gene>
    <name evidence="2" type="ORF">GN244_ATG18512</name>
</gene>
<comment type="caution">
    <text evidence="2">The sequence shown here is derived from an EMBL/GenBank/DDBJ whole genome shotgun (WGS) entry which is preliminary data.</text>
</comment>
<dbReference type="AlphaFoldDB" id="A0A833WDM7"/>
<name>A0A833WDM7_PHYIN</name>
<dbReference type="Proteomes" id="UP000602510">
    <property type="component" value="Unassembled WGS sequence"/>
</dbReference>